<dbReference type="InterPro" id="IPR051450">
    <property type="entry name" value="Gfo/Idh/MocA_Oxidoreductases"/>
</dbReference>
<reference evidence="2 3" key="1">
    <citation type="journal article" date="2014" name="Nature">
        <title>An environmental bacterial taxon with a large and distinct metabolic repertoire.</title>
        <authorList>
            <person name="Wilson M.C."/>
            <person name="Mori T."/>
            <person name="Ruckert C."/>
            <person name="Uria A.R."/>
            <person name="Helf M.J."/>
            <person name="Takada K."/>
            <person name="Gernert C."/>
            <person name="Steffens U.A."/>
            <person name="Heycke N."/>
            <person name="Schmitt S."/>
            <person name="Rinke C."/>
            <person name="Helfrich E.J."/>
            <person name="Brachmann A.O."/>
            <person name="Gurgui C."/>
            <person name="Wakimoto T."/>
            <person name="Kracht M."/>
            <person name="Crusemann M."/>
            <person name="Hentschel U."/>
            <person name="Abe I."/>
            <person name="Matsunaga S."/>
            <person name="Kalinowski J."/>
            <person name="Takeyama H."/>
            <person name="Piel J."/>
        </authorList>
    </citation>
    <scope>NUCLEOTIDE SEQUENCE [LARGE SCALE GENOMIC DNA]</scope>
    <source>
        <strain evidence="3">TSY1</strain>
    </source>
</reference>
<sequence length="194" mass="21657">GNLSYYFDSMRVNLGPFRHDANVVWDLAPHDFSIIDYLIEDKPVALSASGKSLFGNGVEDVGYITLYFHGNVIAHINLNWLSPIKVRTTYIGGAKKMLVWDDLNPNECIKIYDKGAVVENRDGHCNHLVSAHSGDMWSPRVDQQEALRLEVDHFVDCLLHDKAPLSDGYTGLRVVKLLEAANTSLKTGGKLVYL</sequence>
<comment type="caution">
    <text evidence="2">The sequence shown here is derived from an EMBL/GenBank/DDBJ whole genome shotgun (WGS) entry which is preliminary data.</text>
</comment>
<protein>
    <recommendedName>
        <fullName evidence="1">GFO/IDH/MocA-like oxidoreductase domain-containing protein</fullName>
    </recommendedName>
</protein>
<keyword evidence="3" id="KW-1185">Reference proteome</keyword>
<organism evidence="2 3">
    <name type="scientific">Entotheonella factor</name>
    <dbReference type="NCBI Taxonomy" id="1429438"/>
    <lineage>
        <taxon>Bacteria</taxon>
        <taxon>Pseudomonadati</taxon>
        <taxon>Nitrospinota/Tectimicrobiota group</taxon>
        <taxon>Candidatus Tectimicrobiota</taxon>
        <taxon>Candidatus Entotheonellia</taxon>
        <taxon>Candidatus Entotheonellales</taxon>
        <taxon>Candidatus Entotheonellaceae</taxon>
        <taxon>Candidatus Entotheonella</taxon>
    </lineage>
</organism>
<gene>
    <name evidence="2" type="ORF">ETSY1_18830</name>
</gene>
<dbReference type="Gene3D" id="3.30.360.10">
    <property type="entry name" value="Dihydrodipicolinate Reductase, domain 2"/>
    <property type="match status" value="1"/>
</dbReference>
<dbReference type="SUPFAM" id="SSF55347">
    <property type="entry name" value="Glyceraldehyde-3-phosphate dehydrogenase-like, C-terminal domain"/>
    <property type="match status" value="1"/>
</dbReference>
<dbReference type="PANTHER" id="PTHR43377:SF6">
    <property type="entry name" value="GFO_IDH_MOCA-LIKE OXIDOREDUCTASE N-TERMINAL DOMAIN-CONTAINING PROTEIN"/>
    <property type="match status" value="1"/>
</dbReference>
<dbReference type="Proteomes" id="UP000019141">
    <property type="component" value="Unassembled WGS sequence"/>
</dbReference>
<feature type="non-terminal residue" evidence="2">
    <location>
        <position position="1"/>
    </location>
</feature>
<dbReference type="EMBL" id="AZHW01000555">
    <property type="protein sequence ID" value="ETW98442.1"/>
    <property type="molecule type" value="Genomic_DNA"/>
</dbReference>
<name>W4LKD3_ENTF1</name>
<evidence type="ECO:0000313" key="2">
    <source>
        <dbReference type="EMBL" id="ETW98442.1"/>
    </source>
</evidence>
<accession>W4LKD3</accession>
<evidence type="ECO:0000259" key="1">
    <source>
        <dbReference type="Pfam" id="PF22725"/>
    </source>
</evidence>
<dbReference type="InterPro" id="IPR055170">
    <property type="entry name" value="GFO_IDH_MocA-like_dom"/>
</dbReference>
<evidence type="ECO:0000313" key="3">
    <source>
        <dbReference type="Proteomes" id="UP000019141"/>
    </source>
</evidence>
<dbReference type="AlphaFoldDB" id="W4LKD3"/>
<feature type="domain" description="GFO/IDH/MocA-like oxidoreductase" evidence="1">
    <location>
        <begin position="20"/>
        <end position="97"/>
    </location>
</feature>
<dbReference type="HOGENOM" id="CLU_1398940_0_0_7"/>
<proteinExistence type="predicted"/>
<dbReference type="PANTHER" id="PTHR43377">
    <property type="entry name" value="BILIVERDIN REDUCTASE A"/>
    <property type="match status" value="1"/>
</dbReference>
<dbReference type="Pfam" id="PF22725">
    <property type="entry name" value="GFO_IDH_MocA_C3"/>
    <property type="match status" value="1"/>
</dbReference>